<evidence type="ECO:0000256" key="2">
    <source>
        <dbReference type="ARBA" id="ARBA00022475"/>
    </source>
</evidence>
<organism evidence="7 8">
    <name type="scientific">Blastopirellula marina</name>
    <dbReference type="NCBI Taxonomy" id="124"/>
    <lineage>
        <taxon>Bacteria</taxon>
        <taxon>Pseudomonadati</taxon>
        <taxon>Planctomycetota</taxon>
        <taxon>Planctomycetia</taxon>
        <taxon>Pirellulales</taxon>
        <taxon>Pirellulaceae</taxon>
        <taxon>Blastopirellula</taxon>
    </lineage>
</organism>
<name>A0A2S8G3S7_9BACT</name>
<feature type="transmembrane region" description="Helical" evidence="6">
    <location>
        <begin position="110"/>
        <end position="128"/>
    </location>
</feature>
<feature type="transmembrane region" description="Helical" evidence="6">
    <location>
        <begin position="214"/>
        <end position="236"/>
    </location>
</feature>
<keyword evidence="5 6" id="KW-0472">Membrane</keyword>
<dbReference type="RefSeq" id="WP_105350310.1">
    <property type="nucleotide sequence ID" value="NZ_PUIA01000016.1"/>
</dbReference>
<dbReference type="GO" id="GO:0044341">
    <property type="term" value="P:sodium-dependent phosphate transport"/>
    <property type="evidence" value="ECO:0007669"/>
    <property type="project" value="InterPro"/>
</dbReference>
<evidence type="ECO:0000313" key="8">
    <source>
        <dbReference type="Proteomes" id="UP000240009"/>
    </source>
</evidence>
<sequence length="528" mass="57142">MGPEILQAVGGLGLFLLGMSLMTEGLKSLADDRLRQILARSTNSPISGVFTGAITTAIIQSSSATTVAAVGLVHVGLLTFAQALGVIFGANIGTTITGWMVALIGFKWKIGEIMLPLVLLGALIRLLAQGKLRWMGTSLAGFGLIFVGISALQDGMSAFQGVVTPDSFPSDTLWGRVLLVLLGVIITVITQSSSAGVATALAAVHADAMTLHQAAAMVIGMNIGTTATAIVATIGGNVQARRTGFAHVIFNVITGLVAFFLLTPYFWAMRELVPEFETAEPELALTSFHTFFNVLGVILFLPLTGKFVQLLEWMFPERGNPLAKRLDLSLLVTPDLALQAVQATNYDVLQTLLGELSQVIDQPDASPSASELADVDDALAKTREFLDRLRIQPEQAPSLGHLAQTIHVIDHLYRIRHRLDEAPRISRIRDDQSLETMADLLATLIDQVLQAELPYSAEVTSAAQQLNQDLKADMRGYRIEILQHTAAGELSSQTALQRTDSARWIRRQGYHLWRIVDHLSESPIERGE</sequence>
<keyword evidence="3 6" id="KW-0812">Transmembrane</keyword>
<comment type="subcellular location">
    <subcellularLocation>
        <location evidence="1">Cell membrane</location>
        <topology evidence="1">Multi-pass membrane protein</topology>
    </subcellularLocation>
</comment>
<evidence type="ECO:0000256" key="5">
    <source>
        <dbReference type="ARBA" id="ARBA00023136"/>
    </source>
</evidence>
<dbReference type="Pfam" id="PF02690">
    <property type="entry name" value="Na_Pi_cotrans"/>
    <property type="match status" value="2"/>
</dbReference>
<evidence type="ECO:0000256" key="3">
    <source>
        <dbReference type="ARBA" id="ARBA00022692"/>
    </source>
</evidence>
<feature type="transmembrane region" description="Helical" evidence="6">
    <location>
        <begin position="288"/>
        <end position="308"/>
    </location>
</feature>
<comment type="caution">
    <text evidence="7">The sequence shown here is derived from an EMBL/GenBank/DDBJ whole genome shotgun (WGS) entry which is preliminary data.</text>
</comment>
<protein>
    <submittedName>
        <fullName evidence="7">Na/Pi cotransporter family protein</fullName>
    </submittedName>
</protein>
<dbReference type="InterPro" id="IPR003841">
    <property type="entry name" value="Na/Pi_transpt"/>
</dbReference>
<gene>
    <name evidence="7" type="ORF">C5Y96_04405</name>
</gene>
<feature type="transmembrane region" description="Helical" evidence="6">
    <location>
        <begin position="248"/>
        <end position="268"/>
    </location>
</feature>
<evidence type="ECO:0000256" key="1">
    <source>
        <dbReference type="ARBA" id="ARBA00004651"/>
    </source>
</evidence>
<evidence type="ECO:0000313" key="7">
    <source>
        <dbReference type="EMBL" id="PQO39109.1"/>
    </source>
</evidence>
<dbReference type="GO" id="GO:0005436">
    <property type="term" value="F:sodium:phosphate symporter activity"/>
    <property type="evidence" value="ECO:0007669"/>
    <property type="project" value="InterPro"/>
</dbReference>
<dbReference type="GO" id="GO:0005886">
    <property type="term" value="C:plasma membrane"/>
    <property type="evidence" value="ECO:0007669"/>
    <property type="project" value="UniProtKB-SubCell"/>
</dbReference>
<dbReference type="PANTHER" id="PTHR10010">
    <property type="entry name" value="SOLUTE CARRIER FAMILY 34 SODIUM PHOSPHATE , MEMBER 2-RELATED"/>
    <property type="match status" value="1"/>
</dbReference>
<accession>A0A2S8G3S7</accession>
<feature type="transmembrane region" description="Helical" evidence="6">
    <location>
        <begin position="80"/>
        <end position="103"/>
    </location>
</feature>
<keyword evidence="4 6" id="KW-1133">Transmembrane helix</keyword>
<keyword evidence="2" id="KW-1003">Cell membrane</keyword>
<dbReference type="Proteomes" id="UP000240009">
    <property type="component" value="Unassembled WGS sequence"/>
</dbReference>
<dbReference type="AlphaFoldDB" id="A0A2S8G3S7"/>
<dbReference type="PANTHER" id="PTHR10010:SF46">
    <property type="entry name" value="SODIUM-DEPENDENT PHOSPHATE TRANSPORT PROTEIN 2B"/>
    <property type="match status" value="1"/>
</dbReference>
<reference evidence="7 8" key="1">
    <citation type="submission" date="2018-02" db="EMBL/GenBank/DDBJ databases">
        <title>Comparative genomes isolates from brazilian mangrove.</title>
        <authorList>
            <person name="Araujo J.E."/>
            <person name="Taketani R.G."/>
            <person name="Silva M.C.P."/>
            <person name="Loureco M.V."/>
            <person name="Andreote F.D."/>
        </authorList>
    </citation>
    <scope>NUCLEOTIDE SEQUENCE [LARGE SCALE GENOMIC DNA]</scope>
    <source>
        <strain evidence="7 8">HEX-2 MGV</strain>
    </source>
</reference>
<feature type="transmembrane region" description="Helical" evidence="6">
    <location>
        <begin position="173"/>
        <end position="194"/>
    </location>
</feature>
<evidence type="ECO:0000256" key="6">
    <source>
        <dbReference type="SAM" id="Phobius"/>
    </source>
</evidence>
<feature type="transmembrane region" description="Helical" evidence="6">
    <location>
        <begin position="6"/>
        <end position="26"/>
    </location>
</feature>
<feature type="transmembrane region" description="Helical" evidence="6">
    <location>
        <begin position="47"/>
        <end position="74"/>
    </location>
</feature>
<dbReference type="NCBIfam" id="NF037997">
    <property type="entry name" value="Na_Pi_symport"/>
    <property type="match status" value="1"/>
</dbReference>
<dbReference type="OrthoDB" id="9763003at2"/>
<evidence type="ECO:0000256" key="4">
    <source>
        <dbReference type="ARBA" id="ARBA00022989"/>
    </source>
</evidence>
<dbReference type="EMBL" id="PUIA01000016">
    <property type="protein sequence ID" value="PQO39109.1"/>
    <property type="molecule type" value="Genomic_DNA"/>
</dbReference>
<proteinExistence type="predicted"/>